<name>A0ACC1YLP1_MELAZ</name>
<organism evidence="1 2">
    <name type="scientific">Melia azedarach</name>
    <name type="common">Chinaberry tree</name>
    <dbReference type="NCBI Taxonomy" id="155640"/>
    <lineage>
        <taxon>Eukaryota</taxon>
        <taxon>Viridiplantae</taxon>
        <taxon>Streptophyta</taxon>
        <taxon>Embryophyta</taxon>
        <taxon>Tracheophyta</taxon>
        <taxon>Spermatophyta</taxon>
        <taxon>Magnoliopsida</taxon>
        <taxon>eudicotyledons</taxon>
        <taxon>Gunneridae</taxon>
        <taxon>Pentapetalae</taxon>
        <taxon>rosids</taxon>
        <taxon>malvids</taxon>
        <taxon>Sapindales</taxon>
        <taxon>Meliaceae</taxon>
        <taxon>Melia</taxon>
    </lineage>
</organism>
<dbReference type="Proteomes" id="UP001164539">
    <property type="component" value="Chromosome 2"/>
</dbReference>
<proteinExistence type="predicted"/>
<accession>A0ACC1YLP1</accession>
<sequence length="316" mass="33115">MADYAGAISLSQAHSTDDSSSDHSPRSVPTRSSPATASASSSKPRTSSKHNKLSAVDHLHHQHQHQRHQIMIQSTPLENSSRKPRGRPPGSKNKPKPPIVITKDIDSAMKPVVLEISAGADIIDNIITFASKNHAGITVMSASGSVSHVTLRQPISHAHSLSLHGPFHLLSLSGSFFASSPSKNSSSSSSAGACSCFGVTLAGAQGHVFGGVVAGKVTAASLVVVVAATFSNPSIHSLPIREEGDQRQSDRQGDHQQQQETKPNITVSTTGATDQPCSTSIGKSIPVYGVAVANPSPLNCQIPPDVMHWAPPRPPY</sequence>
<evidence type="ECO:0000313" key="1">
    <source>
        <dbReference type="EMBL" id="KAJ4724443.1"/>
    </source>
</evidence>
<protein>
    <submittedName>
        <fullName evidence="1">AT-hook motif nuclear-localized protein</fullName>
    </submittedName>
</protein>
<evidence type="ECO:0000313" key="2">
    <source>
        <dbReference type="Proteomes" id="UP001164539"/>
    </source>
</evidence>
<reference evidence="1 2" key="1">
    <citation type="journal article" date="2023" name="Science">
        <title>Complex scaffold remodeling in plant triterpene biosynthesis.</title>
        <authorList>
            <person name="De La Pena R."/>
            <person name="Hodgson H."/>
            <person name="Liu J.C."/>
            <person name="Stephenson M.J."/>
            <person name="Martin A.C."/>
            <person name="Owen C."/>
            <person name="Harkess A."/>
            <person name="Leebens-Mack J."/>
            <person name="Jimenez L.E."/>
            <person name="Osbourn A."/>
            <person name="Sattely E.S."/>
        </authorList>
    </citation>
    <scope>NUCLEOTIDE SEQUENCE [LARGE SCALE GENOMIC DNA]</scope>
    <source>
        <strain evidence="2">cv. JPN11</strain>
        <tissue evidence="1">Leaf</tissue>
    </source>
</reference>
<comment type="caution">
    <text evidence="1">The sequence shown here is derived from an EMBL/GenBank/DDBJ whole genome shotgun (WGS) entry which is preliminary data.</text>
</comment>
<dbReference type="EMBL" id="CM051395">
    <property type="protein sequence ID" value="KAJ4724443.1"/>
    <property type="molecule type" value="Genomic_DNA"/>
</dbReference>
<gene>
    <name evidence="1" type="ORF">OWV82_003436</name>
</gene>
<keyword evidence="2" id="KW-1185">Reference proteome</keyword>